<evidence type="ECO:0000256" key="3">
    <source>
        <dbReference type="ARBA" id="ARBA00010707"/>
    </source>
</evidence>
<evidence type="ECO:0000256" key="2">
    <source>
        <dbReference type="ARBA" id="ARBA00004421"/>
    </source>
</evidence>
<keyword evidence="5" id="KW-0472">Membrane</keyword>
<evidence type="ECO:0000313" key="8">
    <source>
        <dbReference type="Proteomes" id="UP001321749"/>
    </source>
</evidence>
<accession>A0AAV9HUB2</accession>
<feature type="compositionally biased region" description="Polar residues" evidence="6">
    <location>
        <begin position="395"/>
        <end position="415"/>
    </location>
</feature>
<reference evidence="7" key="1">
    <citation type="journal article" date="2023" name="Mol. Phylogenet. Evol.">
        <title>Genome-scale phylogeny and comparative genomics of the fungal order Sordariales.</title>
        <authorList>
            <person name="Hensen N."/>
            <person name="Bonometti L."/>
            <person name="Westerberg I."/>
            <person name="Brannstrom I.O."/>
            <person name="Guillou S."/>
            <person name="Cros-Aarteil S."/>
            <person name="Calhoun S."/>
            <person name="Haridas S."/>
            <person name="Kuo A."/>
            <person name="Mondo S."/>
            <person name="Pangilinan J."/>
            <person name="Riley R."/>
            <person name="LaButti K."/>
            <person name="Andreopoulos B."/>
            <person name="Lipzen A."/>
            <person name="Chen C."/>
            <person name="Yan M."/>
            <person name="Daum C."/>
            <person name="Ng V."/>
            <person name="Clum A."/>
            <person name="Steindorff A."/>
            <person name="Ohm R.A."/>
            <person name="Martin F."/>
            <person name="Silar P."/>
            <person name="Natvig D.O."/>
            <person name="Lalanne C."/>
            <person name="Gautier V."/>
            <person name="Ament-Velasquez S.L."/>
            <person name="Kruys A."/>
            <person name="Hutchinson M.I."/>
            <person name="Powell A.J."/>
            <person name="Barry K."/>
            <person name="Miller A.N."/>
            <person name="Grigoriev I.V."/>
            <person name="Debuchy R."/>
            <person name="Gladieux P."/>
            <person name="Hiltunen Thoren M."/>
            <person name="Johannesson H."/>
        </authorList>
    </citation>
    <scope>NUCLEOTIDE SEQUENCE</scope>
    <source>
        <strain evidence="7">PSN324</strain>
    </source>
</reference>
<organism evidence="7 8">
    <name type="scientific">Cladorrhinum samala</name>
    <dbReference type="NCBI Taxonomy" id="585594"/>
    <lineage>
        <taxon>Eukaryota</taxon>
        <taxon>Fungi</taxon>
        <taxon>Dikarya</taxon>
        <taxon>Ascomycota</taxon>
        <taxon>Pezizomycotina</taxon>
        <taxon>Sordariomycetes</taxon>
        <taxon>Sordariomycetidae</taxon>
        <taxon>Sordariales</taxon>
        <taxon>Podosporaceae</taxon>
        <taxon>Cladorrhinum</taxon>
    </lineage>
</organism>
<evidence type="ECO:0000256" key="6">
    <source>
        <dbReference type="SAM" id="MobiDB-lite"/>
    </source>
</evidence>
<feature type="compositionally biased region" description="Low complexity" evidence="6">
    <location>
        <begin position="320"/>
        <end position="338"/>
    </location>
</feature>
<keyword evidence="8" id="KW-1185">Reference proteome</keyword>
<evidence type="ECO:0000313" key="7">
    <source>
        <dbReference type="EMBL" id="KAK4464268.1"/>
    </source>
</evidence>
<dbReference type="Pfam" id="PF12634">
    <property type="entry name" value="Inp1"/>
    <property type="match status" value="1"/>
</dbReference>
<protein>
    <recommendedName>
        <fullName evidence="4">Inheritance of peroxisomes protein 1</fullName>
    </recommendedName>
</protein>
<feature type="region of interest" description="Disordered" evidence="6">
    <location>
        <begin position="241"/>
        <end position="417"/>
    </location>
</feature>
<dbReference type="Proteomes" id="UP001321749">
    <property type="component" value="Unassembled WGS sequence"/>
</dbReference>
<reference evidence="7" key="2">
    <citation type="submission" date="2023-06" db="EMBL/GenBank/DDBJ databases">
        <authorList>
            <consortium name="Lawrence Berkeley National Laboratory"/>
            <person name="Mondo S.J."/>
            <person name="Hensen N."/>
            <person name="Bonometti L."/>
            <person name="Westerberg I."/>
            <person name="Brannstrom I.O."/>
            <person name="Guillou S."/>
            <person name="Cros-Aarteil S."/>
            <person name="Calhoun S."/>
            <person name="Haridas S."/>
            <person name="Kuo A."/>
            <person name="Pangilinan J."/>
            <person name="Riley R."/>
            <person name="Labutti K."/>
            <person name="Andreopoulos B."/>
            <person name="Lipzen A."/>
            <person name="Chen C."/>
            <person name="Yanf M."/>
            <person name="Daum C."/>
            <person name="Ng V."/>
            <person name="Clum A."/>
            <person name="Steindorff A."/>
            <person name="Ohm R."/>
            <person name="Martin F."/>
            <person name="Silar P."/>
            <person name="Natvig D."/>
            <person name="Lalanne C."/>
            <person name="Gautier V."/>
            <person name="Ament-Velasquez S.L."/>
            <person name="Kruys A."/>
            <person name="Hutchinson M.I."/>
            <person name="Powell A.J."/>
            <person name="Barry K."/>
            <person name="Miller A.N."/>
            <person name="Grigoriev I.V."/>
            <person name="Debuchy R."/>
            <person name="Gladieux P."/>
            <person name="Thoren M.H."/>
            <person name="Johannesson H."/>
        </authorList>
    </citation>
    <scope>NUCLEOTIDE SEQUENCE</scope>
    <source>
        <strain evidence="7">PSN324</strain>
    </source>
</reference>
<sequence>MEFTKPRGASFNGVPRRVFTAPIQSTAPPSASSSRTDNGVVDTLYDHPNVKIVSFTAGSHLLAIGPQTEIKPGSLAWSNQLERTIAAGAFRIYRAPGSVAFLSCGAALQPILPKSQAWCVDEESSKFVLQIRRPQYWRIEIPVEEEQDRKRAQVLREVLDKILQFEKTECPFQRSFTVELPERPQTPVKKKPWTPVRRSSACLPVRPVTPVEIAHVHRGPPRGSICMGDLRSRADTYAIVEDESSEASSHGRVKSGPKHDSSPVARPTEPALRPKPIKIGKTEEGGPATPIQPALTVMTPSTSQCQTENSSNAPTRDSRQSPSGSSSSFENPESWRSTPLPPSPPLSKPGSPVISIGPENDAPKTPKAREASHPRATSQVWRSTFTGSEEEAEDSSVTRQHSVQELEQSPKSTRVASPYLNVPEEAIEDEAEHGLLAASGLSCSSTTASPSSLVARRPMIRRATTSSSISPDRRALSPLPSAADLFTRRRSQLQVTTKHDTSPVASLSRLPLTMIHKTCEILMSPPSHLINLMLKVSARIAAGEWRGLVLGTGEDGERIPVQWDYTDHEDQFRSLSSQNSQIPGRRTGWTRAYDDDNDDDGDWWLKKRNPKDKMAGTFPESDDEDGVDPLDTTSTKYTGGNVGKNAEWGNVD</sequence>
<proteinExistence type="inferred from homology"/>
<dbReference type="GO" id="GO:0005780">
    <property type="term" value="C:extrinsic component of intraperoxisomal membrane"/>
    <property type="evidence" value="ECO:0007669"/>
    <property type="project" value="InterPro"/>
</dbReference>
<comment type="caution">
    <text evidence="7">The sequence shown here is derived from an EMBL/GenBank/DDBJ whole genome shotgun (WGS) entry which is preliminary data.</text>
</comment>
<dbReference type="AlphaFoldDB" id="A0AAV9HUB2"/>
<dbReference type="EMBL" id="MU864950">
    <property type="protein sequence ID" value="KAK4464268.1"/>
    <property type="molecule type" value="Genomic_DNA"/>
</dbReference>
<comment type="function">
    <text evidence="1">Required for peroxisome inheritance.</text>
</comment>
<comment type="subcellular location">
    <subcellularLocation>
        <location evidence="2">Peroxisome membrane</location>
        <topology evidence="2">Peripheral membrane protein</topology>
    </subcellularLocation>
</comment>
<evidence type="ECO:0000256" key="1">
    <source>
        <dbReference type="ARBA" id="ARBA00003594"/>
    </source>
</evidence>
<feature type="region of interest" description="Disordered" evidence="6">
    <location>
        <begin position="599"/>
        <end position="652"/>
    </location>
</feature>
<name>A0AAV9HUB2_9PEZI</name>
<feature type="compositionally biased region" description="Polar residues" evidence="6">
    <location>
        <begin position="375"/>
        <end position="387"/>
    </location>
</feature>
<evidence type="ECO:0000256" key="4">
    <source>
        <dbReference type="ARBA" id="ARBA00021397"/>
    </source>
</evidence>
<gene>
    <name evidence="7" type="ORF">QBC42DRAFT_50946</name>
</gene>
<comment type="similarity">
    <text evidence="3">Belongs to the INP1 family.</text>
</comment>
<dbReference type="GO" id="GO:0045033">
    <property type="term" value="P:peroxisome inheritance"/>
    <property type="evidence" value="ECO:0007669"/>
    <property type="project" value="InterPro"/>
</dbReference>
<feature type="compositionally biased region" description="Basic and acidic residues" evidence="6">
    <location>
        <begin position="361"/>
        <end position="373"/>
    </location>
</feature>
<evidence type="ECO:0000256" key="5">
    <source>
        <dbReference type="ARBA" id="ARBA00023136"/>
    </source>
</evidence>
<dbReference type="InterPro" id="IPR024758">
    <property type="entry name" value="Inp1"/>
</dbReference>
<feature type="compositionally biased region" description="Polar residues" evidence="6">
    <location>
        <begin position="298"/>
        <end position="315"/>
    </location>
</feature>